<evidence type="ECO:0000313" key="3">
    <source>
        <dbReference type="Proteomes" id="UP000076871"/>
    </source>
</evidence>
<dbReference type="Proteomes" id="UP000076871">
    <property type="component" value="Unassembled WGS sequence"/>
</dbReference>
<feature type="compositionally biased region" description="Polar residues" evidence="1">
    <location>
        <begin position="325"/>
        <end position="341"/>
    </location>
</feature>
<gene>
    <name evidence="2" type="ORF">LAESUDRAFT_757450</name>
</gene>
<feature type="region of interest" description="Disordered" evidence="1">
    <location>
        <begin position="93"/>
        <end position="112"/>
    </location>
</feature>
<keyword evidence="3" id="KW-1185">Reference proteome</keyword>
<organism evidence="2 3">
    <name type="scientific">Laetiporus sulphureus 93-53</name>
    <dbReference type="NCBI Taxonomy" id="1314785"/>
    <lineage>
        <taxon>Eukaryota</taxon>
        <taxon>Fungi</taxon>
        <taxon>Dikarya</taxon>
        <taxon>Basidiomycota</taxon>
        <taxon>Agaricomycotina</taxon>
        <taxon>Agaricomycetes</taxon>
        <taxon>Polyporales</taxon>
        <taxon>Laetiporus</taxon>
    </lineage>
</organism>
<reference evidence="2 3" key="1">
    <citation type="journal article" date="2016" name="Mol. Biol. Evol.">
        <title>Comparative Genomics of Early-Diverging Mushroom-Forming Fungi Provides Insights into the Origins of Lignocellulose Decay Capabilities.</title>
        <authorList>
            <person name="Nagy L.G."/>
            <person name="Riley R."/>
            <person name="Tritt A."/>
            <person name="Adam C."/>
            <person name="Daum C."/>
            <person name="Floudas D."/>
            <person name="Sun H."/>
            <person name="Yadav J.S."/>
            <person name="Pangilinan J."/>
            <person name="Larsson K.H."/>
            <person name="Matsuura K."/>
            <person name="Barry K."/>
            <person name="Labutti K."/>
            <person name="Kuo R."/>
            <person name="Ohm R.A."/>
            <person name="Bhattacharya S.S."/>
            <person name="Shirouzu T."/>
            <person name="Yoshinaga Y."/>
            <person name="Martin F.M."/>
            <person name="Grigoriev I.V."/>
            <person name="Hibbett D.S."/>
        </authorList>
    </citation>
    <scope>NUCLEOTIDE SEQUENCE [LARGE SCALE GENOMIC DNA]</scope>
    <source>
        <strain evidence="2 3">93-53</strain>
    </source>
</reference>
<sequence length="447" mass="48324">MVLDRAGSLKRKREISEDFIDDASDKEDEVRTPRTNIPRKRARNATREGIELIGDESVQSASLRGDNAHPTEEAGIYNQSSGLSDIARWLEGHEEPTSRPAGPVERPAAAPPTVSMSLIPSATDGTSSAKRVSVPAVGTATQYAKREIHVGDSRSDPAVGKLSELKFHSNSVARALPVDANATSARDVHYDYLACPKMLYESEELEAILKKRQEPSAPGKGKSRALEGTYSFHDPVIPATAASSGVPPPAKESSARALETVLPELYMDWFDSSFHAMTVSAEPENRIAAAGNSAIPHPGLSSHGGRRHFATAGMSALHNEQVTTLGNSHSVSPSFTPSQEPSAHRMSTPATTPDAYGYAVIDAFLRGLSQDSAPPDHFVQAFLNMGVSTEGLLDDFACSSPEHGGWDALKEELKVDQDRRNIAWYLRVANALKDRAEKVRAARRRRS</sequence>
<feature type="region of interest" description="Disordered" evidence="1">
    <location>
        <begin position="1"/>
        <end position="80"/>
    </location>
</feature>
<feature type="compositionally biased region" description="Acidic residues" evidence="1">
    <location>
        <begin position="17"/>
        <end position="27"/>
    </location>
</feature>
<protein>
    <submittedName>
        <fullName evidence="2">Uncharacterized protein</fullName>
    </submittedName>
</protein>
<accession>A0A165FBZ3</accession>
<proteinExistence type="predicted"/>
<dbReference type="RefSeq" id="XP_040766478.1">
    <property type="nucleotide sequence ID" value="XM_040912301.1"/>
</dbReference>
<evidence type="ECO:0000313" key="2">
    <source>
        <dbReference type="EMBL" id="KZT08738.1"/>
    </source>
</evidence>
<evidence type="ECO:0000256" key="1">
    <source>
        <dbReference type="SAM" id="MobiDB-lite"/>
    </source>
</evidence>
<feature type="region of interest" description="Disordered" evidence="1">
    <location>
        <begin position="325"/>
        <end position="349"/>
    </location>
</feature>
<name>A0A165FBZ3_9APHY</name>
<dbReference type="GeneID" id="63829329"/>
<dbReference type="AlphaFoldDB" id="A0A165FBZ3"/>
<dbReference type="InParanoid" id="A0A165FBZ3"/>
<dbReference type="EMBL" id="KV427614">
    <property type="protein sequence ID" value="KZT08738.1"/>
    <property type="molecule type" value="Genomic_DNA"/>
</dbReference>